<dbReference type="PROSITE" id="PS50833">
    <property type="entry name" value="BRIX"/>
    <property type="match status" value="1"/>
</dbReference>
<evidence type="ECO:0000259" key="1">
    <source>
        <dbReference type="PROSITE" id="PS50833"/>
    </source>
</evidence>
<dbReference type="GO" id="GO:0006364">
    <property type="term" value="P:rRNA processing"/>
    <property type="evidence" value="ECO:0007669"/>
    <property type="project" value="InterPro"/>
</dbReference>
<evidence type="ECO:0000313" key="2">
    <source>
        <dbReference type="EMBL" id="PSO09185.1"/>
    </source>
</evidence>
<reference evidence="2 3" key="1">
    <citation type="submission" date="2017-04" db="EMBL/GenBank/DDBJ databases">
        <title>Novel microbial lineages endemic to geothermal iron-oxide mats fill important gaps in the evolutionary history of Archaea.</title>
        <authorList>
            <person name="Jay Z.J."/>
            <person name="Beam J.P."/>
            <person name="Dlakic M."/>
            <person name="Rusch D.B."/>
            <person name="Kozubal M.A."/>
            <person name="Inskeep W.P."/>
        </authorList>
    </citation>
    <scope>NUCLEOTIDE SEQUENCE [LARGE SCALE GENOMIC DNA]</scope>
    <source>
        <strain evidence="2">BE_D</strain>
    </source>
</reference>
<evidence type="ECO:0000313" key="3">
    <source>
        <dbReference type="Proteomes" id="UP000242015"/>
    </source>
</evidence>
<comment type="caution">
    <text evidence="2">The sequence shown here is derived from an EMBL/GenBank/DDBJ whole genome shotgun (WGS) entry which is preliminary data.</text>
</comment>
<dbReference type="AlphaFoldDB" id="A0A2R6CE65"/>
<dbReference type="GO" id="GO:0019843">
    <property type="term" value="F:rRNA binding"/>
    <property type="evidence" value="ECO:0007669"/>
    <property type="project" value="InterPro"/>
</dbReference>
<protein>
    <recommendedName>
        <fullName evidence="1">Brix domain-containing protein</fullName>
    </recommendedName>
</protein>
<proteinExistence type="predicted"/>
<organism evidence="2 3">
    <name type="scientific">Candidatus Marsarchaeota G2 archaeon BE_D</name>
    <dbReference type="NCBI Taxonomy" id="1978158"/>
    <lineage>
        <taxon>Archaea</taxon>
        <taxon>Candidatus Marsarchaeota</taxon>
        <taxon>Candidatus Marsarchaeota group 2</taxon>
    </lineage>
</organism>
<name>A0A2R6CE65_9ARCH</name>
<dbReference type="Proteomes" id="UP000242015">
    <property type="component" value="Unassembled WGS sequence"/>
</dbReference>
<accession>A0A2R6CE65</accession>
<dbReference type="EMBL" id="NEXF01000018">
    <property type="protein sequence ID" value="PSO09185.1"/>
    <property type="molecule type" value="Genomic_DNA"/>
</dbReference>
<sequence>MVCLNPPAVYITTSRSPSPRSRTLVNALALITPARKIIRGKKSLQVLLNECGVDSTIAVVFERFGNPAGLTLYIRGQPTQTLTFSGFRVSRGLKQLVDKVGVARVVGSPKTPRSEMALRLKEFLTSLPPAQGKLMTNIDVFEKDGREVVTLTLRGVQCVNFYFRVN</sequence>
<feature type="domain" description="Brix" evidence="1">
    <location>
        <begin position="7"/>
        <end position="166"/>
    </location>
</feature>
<dbReference type="InterPro" id="IPR007109">
    <property type="entry name" value="Brix"/>
</dbReference>
<gene>
    <name evidence="2" type="ORF">B9Q04_01775</name>
</gene>
<dbReference type="SUPFAM" id="SSF52954">
    <property type="entry name" value="Class II aaRS ABD-related"/>
    <property type="match status" value="1"/>
</dbReference>
<dbReference type="Gene3D" id="3.40.50.10480">
    <property type="entry name" value="Probable brix-domain ribosomal biogenesis protein"/>
    <property type="match status" value="1"/>
</dbReference>